<evidence type="ECO:0000256" key="6">
    <source>
        <dbReference type="ARBA" id="ARBA00022989"/>
    </source>
</evidence>
<evidence type="ECO:0000256" key="8">
    <source>
        <dbReference type="SAM" id="Phobius"/>
    </source>
</evidence>
<dbReference type="Proteomes" id="UP000240996">
    <property type="component" value="Unassembled WGS sequence"/>
</dbReference>
<keyword evidence="7 8" id="KW-0472">Membrane</keyword>
<evidence type="ECO:0000256" key="2">
    <source>
        <dbReference type="ARBA" id="ARBA00006739"/>
    </source>
</evidence>
<keyword evidence="4 11" id="KW-0808">Transferase</keyword>
<dbReference type="RefSeq" id="WP_244180618.1">
    <property type="nucleotide sequence ID" value="NZ_PZZN01000002.1"/>
</dbReference>
<accession>A0A2T4YQW7</accession>
<evidence type="ECO:0000256" key="5">
    <source>
        <dbReference type="ARBA" id="ARBA00022692"/>
    </source>
</evidence>
<protein>
    <submittedName>
        <fullName evidence="11">Dolichol-phosphate mannosyltransferase</fullName>
    </submittedName>
</protein>
<dbReference type="InterPro" id="IPR039528">
    <property type="entry name" value="DPM1-like"/>
</dbReference>
<dbReference type="InterPro" id="IPR029044">
    <property type="entry name" value="Nucleotide-diphossugar_trans"/>
</dbReference>
<dbReference type="Pfam" id="PF04138">
    <property type="entry name" value="GtrA_DPMS_TM"/>
    <property type="match status" value="1"/>
</dbReference>
<keyword evidence="12" id="KW-1185">Reference proteome</keyword>
<gene>
    <name evidence="11" type="ORF">C8J24_2144</name>
</gene>
<keyword evidence="6 8" id="KW-1133">Transmembrane helix</keyword>
<dbReference type="GO" id="GO:0016020">
    <property type="term" value="C:membrane"/>
    <property type="evidence" value="ECO:0007669"/>
    <property type="project" value="UniProtKB-SubCell"/>
</dbReference>
<evidence type="ECO:0000313" key="11">
    <source>
        <dbReference type="EMBL" id="PTM45911.1"/>
    </source>
</evidence>
<feature type="transmembrane region" description="Helical" evidence="8">
    <location>
        <begin position="253"/>
        <end position="276"/>
    </location>
</feature>
<evidence type="ECO:0000256" key="1">
    <source>
        <dbReference type="ARBA" id="ARBA00004141"/>
    </source>
</evidence>
<dbReference type="EMBL" id="PZZN01000002">
    <property type="protein sequence ID" value="PTM45911.1"/>
    <property type="molecule type" value="Genomic_DNA"/>
</dbReference>
<feature type="domain" description="Glycosyltransferase 2-like" evidence="9">
    <location>
        <begin position="21"/>
        <end position="184"/>
    </location>
</feature>
<dbReference type="GO" id="GO:0004582">
    <property type="term" value="F:dolichyl-phosphate beta-D-mannosyltransferase activity"/>
    <property type="evidence" value="ECO:0007669"/>
    <property type="project" value="InterPro"/>
</dbReference>
<sequence>MSPVELDAVQGAGADTLEIAVVIPTFNEKANVAALIAKLDQALAGRRWEAIFVDDDSPDGTAEAARVLGRSDMRVRVIQRIGRRGLSSACIEGLCATAAPVVAVIDGDLQHDETLLPKMLDLLQAGDHDVVIGSRFVSGGGTGDWDRDRVAKSALATRLSRRVLKADLSDPMSGFFAIRTDVARALAPRLSAIGFKILLDLLTAAPEPLRFAELPYTFRCRTEGESKLDHVVALEYLIALYDRMFGRFVPVRFAMFSAIGVLGIGVHMAVLSALFLGIGTSFLVGQIGATLAALTMNFFLNNALTYRDRRLKGWRQLADGWVSFALICSVGAIANVGIAAFMHDVRNDAWAVSAMIGVLVGAVWNYALSSRFTWGRY</sequence>
<dbReference type="SUPFAM" id="SSF53448">
    <property type="entry name" value="Nucleotide-diphospho-sugar transferases"/>
    <property type="match status" value="1"/>
</dbReference>
<evidence type="ECO:0000256" key="4">
    <source>
        <dbReference type="ARBA" id="ARBA00022679"/>
    </source>
</evidence>
<dbReference type="PANTHER" id="PTHR43398:SF1">
    <property type="entry name" value="DOLICHOL-PHOSPHATE MANNOSYLTRANSFERASE SUBUNIT 1"/>
    <property type="match status" value="1"/>
</dbReference>
<feature type="transmembrane region" description="Helical" evidence="8">
    <location>
        <begin position="282"/>
        <end position="300"/>
    </location>
</feature>
<comment type="similarity">
    <text evidence="2">Belongs to the glycosyltransferase 2 family.</text>
</comment>
<name>A0A2T4YQW7_9SPHN</name>
<feature type="transmembrane region" description="Helical" evidence="8">
    <location>
        <begin position="321"/>
        <end position="343"/>
    </location>
</feature>
<dbReference type="AlphaFoldDB" id="A0A2T4YQW7"/>
<comment type="subcellular location">
    <subcellularLocation>
        <location evidence="1">Membrane</location>
        <topology evidence="1">Multi-pass membrane protein</topology>
    </subcellularLocation>
</comment>
<dbReference type="GO" id="GO:0009247">
    <property type="term" value="P:glycolipid biosynthetic process"/>
    <property type="evidence" value="ECO:0007669"/>
    <property type="project" value="TreeGrafter"/>
</dbReference>
<evidence type="ECO:0000259" key="10">
    <source>
        <dbReference type="Pfam" id="PF04138"/>
    </source>
</evidence>
<feature type="transmembrane region" description="Helical" evidence="8">
    <location>
        <begin position="349"/>
        <end position="368"/>
    </location>
</feature>
<evidence type="ECO:0000256" key="7">
    <source>
        <dbReference type="ARBA" id="ARBA00023136"/>
    </source>
</evidence>
<feature type="domain" description="GtrA/DPMS transmembrane" evidence="10">
    <location>
        <begin position="256"/>
        <end position="374"/>
    </location>
</feature>
<keyword evidence="3 11" id="KW-0328">Glycosyltransferase</keyword>
<dbReference type="PANTHER" id="PTHR43398">
    <property type="entry name" value="DOLICHOL-PHOSPHATE MANNOSYLTRANSFERASE SUBUNIT 1"/>
    <property type="match status" value="1"/>
</dbReference>
<evidence type="ECO:0000256" key="3">
    <source>
        <dbReference type="ARBA" id="ARBA00022676"/>
    </source>
</evidence>
<dbReference type="InterPro" id="IPR007267">
    <property type="entry name" value="GtrA_DPMS_TM"/>
</dbReference>
<dbReference type="Gene3D" id="3.90.550.10">
    <property type="entry name" value="Spore Coat Polysaccharide Biosynthesis Protein SpsA, Chain A"/>
    <property type="match status" value="1"/>
</dbReference>
<proteinExistence type="inferred from homology"/>
<dbReference type="CDD" id="cd06442">
    <property type="entry name" value="DPM1_like"/>
    <property type="match status" value="1"/>
</dbReference>
<dbReference type="GO" id="GO:0000271">
    <property type="term" value="P:polysaccharide biosynthetic process"/>
    <property type="evidence" value="ECO:0007669"/>
    <property type="project" value="InterPro"/>
</dbReference>
<evidence type="ECO:0000259" key="9">
    <source>
        <dbReference type="Pfam" id="PF00535"/>
    </source>
</evidence>
<reference evidence="11 12" key="1">
    <citation type="submission" date="2018-04" db="EMBL/GenBank/DDBJ databases">
        <title>Genomic Encyclopedia of Type Strains, Phase III (KMG-III): the genomes of soil and plant-associated and newly described type strains.</title>
        <authorList>
            <person name="Whitman W."/>
        </authorList>
    </citation>
    <scope>NUCLEOTIDE SEQUENCE [LARGE SCALE GENOMIC DNA]</scope>
    <source>
        <strain evidence="11 12">NW12</strain>
    </source>
</reference>
<comment type="caution">
    <text evidence="11">The sequence shown here is derived from an EMBL/GenBank/DDBJ whole genome shotgun (WGS) entry which is preliminary data.</text>
</comment>
<evidence type="ECO:0000313" key="12">
    <source>
        <dbReference type="Proteomes" id="UP000240996"/>
    </source>
</evidence>
<keyword evidence="5 8" id="KW-0812">Transmembrane</keyword>
<dbReference type="Pfam" id="PF00535">
    <property type="entry name" value="Glycos_transf_2"/>
    <property type="match status" value="1"/>
</dbReference>
<dbReference type="InterPro" id="IPR001173">
    <property type="entry name" value="Glyco_trans_2-like"/>
</dbReference>
<organism evidence="11 12">
    <name type="scientific">Sphingomonas aerolata</name>
    <dbReference type="NCBI Taxonomy" id="185951"/>
    <lineage>
        <taxon>Bacteria</taxon>
        <taxon>Pseudomonadati</taxon>
        <taxon>Pseudomonadota</taxon>
        <taxon>Alphaproteobacteria</taxon>
        <taxon>Sphingomonadales</taxon>
        <taxon>Sphingomonadaceae</taxon>
        <taxon>Sphingomonas</taxon>
    </lineage>
</organism>